<evidence type="ECO:0000313" key="4">
    <source>
        <dbReference type="EMBL" id="KDQ06730.1"/>
    </source>
</evidence>
<dbReference type="HOGENOM" id="CLU_1854920_0_0_1"/>
<name>A0A067LWQ5_BOTB1</name>
<dbReference type="EMBL" id="KL198125">
    <property type="protein sequence ID" value="KDQ06730.1"/>
    <property type="molecule type" value="Genomic_DNA"/>
</dbReference>
<feature type="DNA-binding region" description="HMG box" evidence="1">
    <location>
        <begin position="59"/>
        <end position="131"/>
    </location>
</feature>
<feature type="compositionally biased region" description="Polar residues" evidence="2">
    <location>
        <begin position="64"/>
        <end position="77"/>
    </location>
</feature>
<dbReference type="Pfam" id="PF04690">
    <property type="entry name" value="YABBY"/>
    <property type="match status" value="1"/>
</dbReference>
<dbReference type="InterPro" id="IPR056775">
    <property type="entry name" value="YABBY_C"/>
</dbReference>
<feature type="compositionally biased region" description="Acidic residues" evidence="2">
    <location>
        <begin position="126"/>
        <end position="138"/>
    </location>
</feature>
<evidence type="ECO:0000256" key="2">
    <source>
        <dbReference type="SAM" id="MobiDB-lite"/>
    </source>
</evidence>
<protein>
    <recommendedName>
        <fullName evidence="3">HMG box domain-containing protein</fullName>
    </recommendedName>
</protein>
<sequence>MSLPQKGRDPRPSSSLLLPSPRLIPHRLAPSPPPYTMPKAAADPEKKTRKTKKSGEPKEKRPPTNYQLFMKNNITSYKESHPGISHKDAFKEVALLWKDAEENPNRGGTAPVKKPAAKKKAKKDEEEPEQAADAASDE</sequence>
<accession>A0A067LWQ5</accession>
<feature type="region of interest" description="Disordered" evidence="2">
    <location>
        <begin position="101"/>
        <end position="138"/>
    </location>
</feature>
<dbReference type="OrthoDB" id="667577at2759"/>
<keyword evidence="5" id="KW-1185">Reference proteome</keyword>
<feature type="domain" description="HMG box" evidence="3">
    <location>
        <begin position="59"/>
        <end position="131"/>
    </location>
</feature>
<feature type="compositionally biased region" description="Basic and acidic residues" evidence="2">
    <location>
        <begin position="1"/>
        <end position="11"/>
    </location>
</feature>
<proteinExistence type="predicted"/>
<dbReference type="InterPro" id="IPR009071">
    <property type="entry name" value="HMG_box_dom"/>
</dbReference>
<dbReference type="InParanoid" id="A0A067LWQ5"/>
<feature type="compositionally biased region" description="Low complexity" evidence="2">
    <location>
        <begin position="12"/>
        <end position="23"/>
    </location>
</feature>
<reference evidence="5" key="1">
    <citation type="journal article" date="2014" name="Proc. Natl. Acad. Sci. U.S.A.">
        <title>Extensive sampling of basidiomycete genomes demonstrates inadequacy of the white-rot/brown-rot paradigm for wood decay fungi.</title>
        <authorList>
            <person name="Riley R."/>
            <person name="Salamov A.A."/>
            <person name="Brown D.W."/>
            <person name="Nagy L.G."/>
            <person name="Floudas D."/>
            <person name="Held B.W."/>
            <person name="Levasseur A."/>
            <person name="Lombard V."/>
            <person name="Morin E."/>
            <person name="Otillar R."/>
            <person name="Lindquist E.A."/>
            <person name="Sun H."/>
            <person name="LaButti K.M."/>
            <person name="Schmutz J."/>
            <person name="Jabbour D."/>
            <person name="Luo H."/>
            <person name="Baker S.E."/>
            <person name="Pisabarro A.G."/>
            <person name="Walton J.D."/>
            <person name="Blanchette R.A."/>
            <person name="Henrissat B."/>
            <person name="Martin F."/>
            <person name="Cullen D."/>
            <person name="Hibbett D.S."/>
            <person name="Grigoriev I.V."/>
        </authorList>
    </citation>
    <scope>NUCLEOTIDE SEQUENCE [LARGE SCALE GENOMIC DNA]</scope>
    <source>
        <strain evidence="5">FD-172 SS1</strain>
    </source>
</reference>
<dbReference type="Proteomes" id="UP000027195">
    <property type="component" value="Unassembled WGS sequence"/>
</dbReference>
<gene>
    <name evidence="4" type="ORF">BOTBODRAFT_60457</name>
</gene>
<dbReference type="Gene3D" id="1.10.30.10">
    <property type="entry name" value="High mobility group box domain"/>
    <property type="match status" value="1"/>
</dbReference>
<organism evidence="4 5">
    <name type="scientific">Botryobasidium botryosum (strain FD-172 SS1)</name>
    <dbReference type="NCBI Taxonomy" id="930990"/>
    <lineage>
        <taxon>Eukaryota</taxon>
        <taxon>Fungi</taxon>
        <taxon>Dikarya</taxon>
        <taxon>Basidiomycota</taxon>
        <taxon>Agaricomycotina</taxon>
        <taxon>Agaricomycetes</taxon>
        <taxon>Cantharellales</taxon>
        <taxon>Botryobasidiaceae</taxon>
        <taxon>Botryobasidium</taxon>
    </lineage>
</organism>
<dbReference type="GO" id="GO:0005634">
    <property type="term" value="C:nucleus"/>
    <property type="evidence" value="ECO:0007669"/>
    <property type="project" value="UniProtKB-UniRule"/>
</dbReference>
<dbReference type="SUPFAM" id="SSF47095">
    <property type="entry name" value="HMG-box"/>
    <property type="match status" value="1"/>
</dbReference>
<feature type="region of interest" description="Disordered" evidence="2">
    <location>
        <begin position="1"/>
        <end position="84"/>
    </location>
</feature>
<dbReference type="InterPro" id="IPR036910">
    <property type="entry name" value="HMG_box_dom_sf"/>
</dbReference>
<keyword evidence="1" id="KW-0539">Nucleus</keyword>
<evidence type="ECO:0000259" key="3">
    <source>
        <dbReference type="PROSITE" id="PS50118"/>
    </source>
</evidence>
<dbReference type="AlphaFoldDB" id="A0A067LWQ5"/>
<dbReference type="CDD" id="cd00084">
    <property type="entry name" value="HMG-box_SF"/>
    <property type="match status" value="1"/>
</dbReference>
<keyword evidence="1" id="KW-0238">DNA-binding</keyword>
<evidence type="ECO:0000256" key="1">
    <source>
        <dbReference type="PROSITE-ProRule" id="PRU00267"/>
    </source>
</evidence>
<dbReference type="GO" id="GO:0003677">
    <property type="term" value="F:DNA binding"/>
    <property type="evidence" value="ECO:0007669"/>
    <property type="project" value="UniProtKB-UniRule"/>
</dbReference>
<dbReference type="PROSITE" id="PS50118">
    <property type="entry name" value="HMG_BOX_2"/>
    <property type="match status" value="1"/>
</dbReference>
<feature type="compositionally biased region" description="Basic and acidic residues" evidence="2">
    <location>
        <begin position="53"/>
        <end position="62"/>
    </location>
</feature>
<evidence type="ECO:0000313" key="5">
    <source>
        <dbReference type="Proteomes" id="UP000027195"/>
    </source>
</evidence>